<dbReference type="GO" id="GO:0016787">
    <property type="term" value="F:hydrolase activity"/>
    <property type="evidence" value="ECO:0007669"/>
    <property type="project" value="UniProtKB-KW"/>
</dbReference>
<sequence>MVAAVAVVLVLVVGVVLAFQRSLVFVPDRSAPPPVSDVLPGAREVRLSTADGLTLAAWWLPAPAACTTTVLVTPGNGGNRAARVPLAAALGEAGFGVLLLEYRGYGGNPGSPSEVGLVRDARAARAYLVDAGVPATTLVYLGESLGAAVAAALAAEHPPAALVLRSPFTTLADAAQAATHLPVAPLLHDRFDVVAAVRQTSVPVAVVLGDVDATVPPRQSRAVADAAREADRDVVEVVVPRADHNDPALASGPALVEAVRDVARAGGAAPC</sequence>
<protein>
    <submittedName>
        <fullName evidence="2">Alpha/beta hydrolase</fullName>
    </submittedName>
</protein>
<accession>A0A511JH54</accession>
<dbReference type="PANTHER" id="PTHR12277:SF79">
    <property type="entry name" value="XAA-PRO DIPEPTIDYL-PEPTIDASE-RELATED"/>
    <property type="match status" value="1"/>
</dbReference>
<dbReference type="InterPro" id="IPR029058">
    <property type="entry name" value="AB_hydrolase_fold"/>
</dbReference>
<proteinExistence type="predicted"/>
<name>A0A511JH54_9CELL</name>
<dbReference type="Proteomes" id="UP000321049">
    <property type="component" value="Unassembled WGS sequence"/>
</dbReference>
<evidence type="ECO:0000259" key="1">
    <source>
        <dbReference type="Pfam" id="PF12146"/>
    </source>
</evidence>
<keyword evidence="2" id="KW-0378">Hydrolase</keyword>
<comment type="caution">
    <text evidence="2">The sequence shown here is derived from an EMBL/GenBank/DDBJ whole genome shotgun (WGS) entry which is preliminary data.</text>
</comment>
<dbReference type="SUPFAM" id="SSF53474">
    <property type="entry name" value="alpha/beta-Hydrolases"/>
    <property type="match status" value="1"/>
</dbReference>
<keyword evidence="3" id="KW-1185">Reference proteome</keyword>
<evidence type="ECO:0000313" key="2">
    <source>
        <dbReference type="EMBL" id="GEL97276.1"/>
    </source>
</evidence>
<gene>
    <name evidence="2" type="ORF">CTE05_08230</name>
</gene>
<dbReference type="InterPro" id="IPR022742">
    <property type="entry name" value="Hydrolase_4"/>
</dbReference>
<dbReference type="PANTHER" id="PTHR12277">
    <property type="entry name" value="ALPHA/BETA HYDROLASE DOMAIN-CONTAINING PROTEIN"/>
    <property type="match status" value="1"/>
</dbReference>
<dbReference type="Gene3D" id="3.40.50.1820">
    <property type="entry name" value="alpha/beta hydrolase"/>
    <property type="match status" value="1"/>
</dbReference>
<evidence type="ECO:0000313" key="3">
    <source>
        <dbReference type="Proteomes" id="UP000321049"/>
    </source>
</evidence>
<dbReference type="AlphaFoldDB" id="A0A511JH54"/>
<feature type="domain" description="Serine aminopeptidase S33" evidence="1">
    <location>
        <begin position="69"/>
        <end position="176"/>
    </location>
</feature>
<organism evidence="2 3">
    <name type="scientific">Cellulomonas terrae</name>
    <dbReference type="NCBI Taxonomy" id="311234"/>
    <lineage>
        <taxon>Bacteria</taxon>
        <taxon>Bacillati</taxon>
        <taxon>Actinomycetota</taxon>
        <taxon>Actinomycetes</taxon>
        <taxon>Micrococcales</taxon>
        <taxon>Cellulomonadaceae</taxon>
        <taxon>Cellulomonas</taxon>
    </lineage>
</organism>
<reference evidence="2 3" key="1">
    <citation type="submission" date="2019-07" db="EMBL/GenBank/DDBJ databases">
        <title>Whole genome shotgun sequence of Cellulomonas terrae NBRC 100819.</title>
        <authorList>
            <person name="Hosoyama A."/>
            <person name="Uohara A."/>
            <person name="Ohji S."/>
            <person name="Ichikawa N."/>
        </authorList>
    </citation>
    <scope>NUCLEOTIDE SEQUENCE [LARGE SCALE GENOMIC DNA]</scope>
    <source>
        <strain evidence="2 3">NBRC 100819</strain>
    </source>
</reference>
<dbReference type="Pfam" id="PF12146">
    <property type="entry name" value="Hydrolase_4"/>
    <property type="match status" value="1"/>
</dbReference>
<dbReference type="EMBL" id="BJWH01000003">
    <property type="protein sequence ID" value="GEL97276.1"/>
    <property type="molecule type" value="Genomic_DNA"/>
</dbReference>